<feature type="compositionally biased region" description="Basic and acidic residues" evidence="1">
    <location>
        <begin position="37"/>
        <end position="51"/>
    </location>
</feature>
<reference evidence="2 3" key="2">
    <citation type="journal article" date="2019" name="G3 (Bethesda)">
        <title>Hybrid Assembly of the Genome of the Entomopathogenic Nematode Steinernema carpocapsae Identifies the X-Chromosome.</title>
        <authorList>
            <person name="Serra L."/>
            <person name="Macchietto M."/>
            <person name="Macias-Munoz A."/>
            <person name="McGill C.J."/>
            <person name="Rodriguez I.M."/>
            <person name="Rodriguez B."/>
            <person name="Murad R."/>
            <person name="Mortazavi A."/>
        </authorList>
    </citation>
    <scope>NUCLEOTIDE SEQUENCE [LARGE SCALE GENOMIC DNA]</scope>
    <source>
        <strain evidence="2 3">ALL</strain>
    </source>
</reference>
<accession>A0A4U8V057</accession>
<evidence type="ECO:0000313" key="2">
    <source>
        <dbReference type="EMBL" id="TMS38665.1"/>
    </source>
</evidence>
<evidence type="ECO:0000313" key="3">
    <source>
        <dbReference type="Proteomes" id="UP000298663"/>
    </source>
</evidence>
<feature type="compositionally biased region" description="Basic and acidic residues" evidence="1">
    <location>
        <begin position="17"/>
        <end position="26"/>
    </location>
</feature>
<sequence length="305" mass="34386">MGKLRPSPQLGNNVPLIRDHKIEFKKSKMGGAANKPTTEEEKRQRLKDARAHYSAVSRQARSDAPLRGSIERSASKPLMMRVSKKTPNEQFMQADIAFEKSKLFTPHTPISNRHNSILPKELAHLKLNGDYKTMLKDINSARKKAAETRAREAEECRKAEEAKRSELQNGPKWEVLFPTPVHSAARKHVHFADDAREVSAPRTQGLPKSPSSMEADELIMQFVSYTRVLRETNALTDAVQALDRSTLIVLKDAINRCVSEERSSQHLAKPGEKENAAVSYLSPVLEQTTADDLDRRVFCHMNKND</sequence>
<dbReference type="OrthoDB" id="10676969at2759"/>
<dbReference type="Proteomes" id="UP000298663">
    <property type="component" value="Chromosome X"/>
</dbReference>
<reference evidence="2 3" key="1">
    <citation type="journal article" date="2015" name="Genome Biol.">
        <title>Comparative genomics of Steinernema reveals deeply conserved gene regulatory networks.</title>
        <authorList>
            <person name="Dillman A.R."/>
            <person name="Macchietto M."/>
            <person name="Porter C.F."/>
            <person name="Rogers A."/>
            <person name="Williams B."/>
            <person name="Antoshechkin I."/>
            <person name="Lee M.M."/>
            <person name="Goodwin Z."/>
            <person name="Lu X."/>
            <person name="Lewis E.E."/>
            <person name="Goodrich-Blair H."/>
            <person name="Stock S.P."/>
            <person name="Adams B.J."/>
            <person name="Sternberg P.W."/>
            <person name="Mortazavi A."/>
        </authorList>
    </citation>
    <scope>NUCLEOTIDE SEQUENCE [LARGE SCALE GENOMIC DNA]</scope>
    <source>
        <strain evidence="2 3">ALL</strain>
    </source>
</reference>
<organism evidence="2 3">
    <name type="scientific">Steinernema carpocapsae</name>
    <name type="common">Entomopathogenic nematode</name>
    <dbReference type="NCBI Taxonomy" id="34508"/>
    <lineage>
        <taxon>Eukaryota</taxon>
        <taxon>Metazoa</taxon>
        <taxon>Ecdysozoa</taxon>
        <taxon>Nematoda</taxon>
        <taxon>Chromadorea</taxon>
        <taxon>Rhabditida</taxon>
        <taxon>Tylenchina</taxon>
        <taxon>Panagrolaimomorpha</taxon>
        <taxon>Strongyloidoidea</taxon>
        <taxon>Steinernematidae</taxon>
        <taxon>Steinernema</taxon>
    </lineage>
</organism>
<evidence type="ECO:0000256" key="1">
    <source>
        <dbReference type="SAM" id="MobiDB-lite"/>
    </source>
</evidence>
<name>A0A4U8V057_STECR</name>
<comment type="caution">
    <text evidence="2">The sequence shown here is derived from an EMBL/GenBank/DDBJ whole genome shotgun (WGS) entry which is preliminary data.</text>
</comment>
<dbReference type="AlphaFoldDB" id="A0A4U8V057"/>
<feature type="region of interest" description="Disordered" evidence="1">
    <location>
        <begin position="1"/>
        <end position="72"/>
    </location>
</feature>
<gene>
    <name evidence="2" type="ORF">L596_005339</name>
</gene>
<dbReference type="EMBL" id="CM016762">
    <property type="protein sequence ID" value="TMS38665.1"/>
    <property type="molecule type" value="Genomic_DNA"/>
</dbReference>
<dbReference type="EMBL" id="AZBU02000001">
    <property type="protein sequence ID" value="TMS38665.1"/>
    <property type="molecule type" value="Genomic_DNA"/>
</dbReference>
<keyword evidence="3" id="KW-1185">Reference proteome</keyword>
<protein>
    <submittedName>
        <fullName evidence="2">Uncharacterized protein</fullName>
    </submittedName>
</protein>
<proteinExistence type="predicted"/>